<protein>
    <submittedName>
        <fullName evidence="5">Uncharacterized protein</fullName>
    </submittedName>
</protein>
<proteinExistence type="predicted"/>
<feature type="compositionally biased region" description="Polar residues" evidence="4">
    <location>
        <begin position="58"/>
        <end position="72"/>
    </location>
</feature>
<organism evidence="5 6">
    <name type="scientific">Cirrhinus molitorella</name>
    <name type="common">mud carp</name>
    <dbReference type="NCBI Taxonomy" id="172907"/>
    <lineage>
        <taxon>Eukaryota</taxon>
        <taxon>Metazoa</taxon>
        <taxon>Chordata</taxon>
        <taxon>Craniata</taxon>
        <taxon>Vertebrata</taxon>
        <taxon>Euteleostomi</taxon>
        <taxon>Actinopterygii</taxon>
        <taxon>Neopterygii</taxon>
        <taxon>Teleostei</taxon>
        <taxon>Ostariophysi</taxon>
        <taxon>Cypriniformes</taxon>
        <taxon>Cyprinidae</taxon>
        <taxon>Labeoninae</taxon>
        <taxon>Labeonini</taxon>
        <taxon>Cirrhinus</taxon>
    </lineage>
</organism>
<keyword evidence="3" id="KW-0472">Membrane</keyword>
<dbReference type="Proteomes" id="UP001558613">
    <property type="component" value="Unassembled WGS sequence"/>
</dbReference>
<comment type="caution">
    <text evidence="5">The sequence shown here is derived from an EMBL/GenBank/DDBJ whole genome shotgun (WGS) entry which is preliminary data.</text>
</comment>
<dbReference type="PANTHER" id="PTHR10658">
    <property type="entry name" value="PHOSPHATIDYLINOSITOL TRANSFER PROTEIN"/>
    <property type="match status" value="1"/>
</dbReference>
<evidence type="ECO:0000256" key="2">
    <source>
        <dbReference type="ARBA" id="ARBA00023121"/>
    </source>
</evidence>
<dbReference type="EMBL" id="JAYMGO010000021">
    <property type="protein sequence ID" value="KAL1252676.1"/>
    <property type="molecule type" value="Genomic_DNA"/>
</dbReference>
<keyword evidence="2" id="KW-0446">Lipid-binding</keyword>
<dbReference type="PANTHER" id="PTHR10658:SF27">
    <property type="entry name" value="PHOSPHATIDYLINOSITOL TRANSFER PROTEIN BETA ISOFORM"/>
    <property type="match status" value="1"/>
</dbReference>
<keyword evidence="6" id="KW-1185">Reference proteome</keyword>
<evidence type="ECO:0000256" key="4">
    <source>
        <dbReference type="SAM" id="MobiDB-lite"/>
    </source>
</evidence>
<evidence type="ECO:0000313" key="5">
    <source>
        <dbReference type="EMBL" id="KAL1252676.1"/>
    </source>
</evidence>
<gene>
    <name evidence="5" type="ORF">QQF64_017369</name>
</gene>
<sequence>MEQTASRAEPAEQTASRAGPAEQMPSRVELMPSRAEPVGQMPSRADQVEQAPSRAGQMKQTPSRAEQAEQSSIKSVQSFTISLCLSLNNREPLQAVAPQSSVDGLEDMERKCRTQLLILVIHGGHILDSGGGDPGGKAGDAATLASVLERVARAHFQAAADSMLVRLVPCSAMCADAFSLVSNLNPYSYDETCVSSSVDHLPLAALPILAIAAPQYQNAVAAVVAQANQVYRNFLQSAEGVGFTGQNSAREDQISTSWAHRVERRRDGGNLIPQRARRASREIGRGCREARKSRQVRAKTQRRGNPRFVTSPKDFRAQRLRHKQPSRRALNWHFHPLSGLLHPPLNIPEEGPYHNPLRDYGISWGLLSWVLKLTG</sequence>
<feature type="region of interest" description="Disordered" evidence="4">
    <location>
        <begin position="1"/>
        <end position="72"/>
    </location>
</feature>
<evidence type="ECO:0000313" key="6">
    <source>
        <dbReference type="Proteomes" id="UP001558613"/>
    </source>
</evidence>
<name>A0ABR3LKT3_9TELE</name>
<dbReference type="InterPro" id="IPR001666">
    <property type="entry name" value="PI_transfer"/>
</dbReference>
<reference evidence="5 6" key="1">
    <citation type="submission" date="2023-09" db="EMBL/GenBank/DDBJ databases">
        <authorList>
            <person name="Wang M."/>
        </authorList>
    </citation>
    <scope>NUCLEOTIDE SEQUENCE [LARGE SCALE GENOMIC DNA]</scope>
    <source>
        <strain evidence="5">GT-2023</strain>
        <tissue evidence="5">Liver</tissue>
    </source>
</reference>
<comment type="subcellular location">
    <subcellularLocation>
        <location evidence="1">Endomembrane system</location>
    </subcellularLocation>
</comment>
<evidence type="ECO:0000256" key="1">
    <source>
        <dbReference type="ARBA" id="ARBA00004308"/>
    </source>
</evidence>
<accession>A0ABR3LKT3</accession>
<evidence type="ECO:0000256" key="3">
    <source>
        <dbReference type="ARBA" id="ARBA00023136"/>
    </source>
</evidence>